<name>A0A9P4PYG6_9PLEO</name>
<evidence type="ECO:0000256" key="1">
    <source>
        <dbReference type="SAM" id="MobiDB-lite"/>
    </source>
</evidence>
<sequence>MLDVAKTVCGARASRLGCLLIHAETGSPKTRLIRATGYKFMDVLSCSLRCPCQSEAGVSSIRSRWAYRMGWLQLQGGEVPSRVQIPAHFAPVLPRSKMPHTNSQRAGSAYRVMRTAAPLKHRTEGLEPETRENSLETRKHLSISKLEDKDAQALQRDRSLRAARSA</sequence>
<organism evidence="2 3">
    <name type="scientific">Karstenula rhodostoma CBS 690.94</name>
    <dbReference type="NCBI Taxonomy" id="1392251"/>
    <lineage>
        <taxon>Eukaryota</taxon>
        <taxon>Fungi</taxon>
        <taxon>Dikarya</taxon>
        <taxon>Ascomycota</taxon>
        <taxon>Pezizomycotina</taxon>
        <taxon>Dothideomycetes</taxon>
        <taxon>Pleosporomycetidae</taxon>
        <taxon>Pleosporales</taxon>
        <taxon>Massarineae</taxon>
        <taxon>Didymosphaeriaceae</taxon>
        <taxon>Karstenula</taxon>
    </lineage>
</organism>
<dbReference type="AlphaFoldDB" id="A0A9P4PYG6"/>
<reference evidence="2" key="1">
    <citation type="journal article" date="2020" name="Stud. Mycol.">
        <title>101 Dothideomycetes genomes: a test case for predicting lifestyles and emergence of pathogens.</title>
        <authorList>
            <person name="Haridas S."/>
            <person name="Albert R."/>
            <person name="Binder M."/>
            <person name="Bloem J."/>
            <person name="Labutti K."/>
            <person name="Salamov A."/>
            <person name="Andreopoulos B."/>
            <person name="Baker S."/>
            <person name="Barry K."/>
            <person name="Bills G."/>
            <person name="Bluhm B."/>
            <person name="Cannon C."/>
            <person name="Castanera R."/>
            <person name="Culley D."/>
            <person name="Daum C."/>
            <person name="Ezra D."/>
            <person name="Gonzalez J."/>
            <person name="Henrissat B."/>
            <person name="Kuo A."/>
            <person name="Liang C."/>
            <person name="Lipzen A."/>
            <person name="Lutzoni F."/>
            <person name="Magnuson J."/>
            <person name="Mondo S."/>
            <person name="Nolan M."/>
            <person name="Ohm R."/>
            <person name="Pangilinan J."/>
            <person name="Park H.-J."/>
            <person name="Ramirez L."/>
            <person name="Alfaro M."/>
            <person name="Sun H."/>
            <person name="Tritt A."/>
            <person name="Yoshinaga Y."/>
            <person name="Zwiers L.-H."/>
            <person name="Turgeon B."/>
            <person name="Goodwin S."/>
            <person name="Spatafora J."/>
            <person name="Crous P."/>
            <person name="Grigoriev I."/>
        </authorList>
    </citation>
    <scope>NUCLEOTIDE SEQUENCE</scope>
    <source>
        <strain evidence="2">CBS 690.94</strain>
    </source>
</reference>
<proteinExistence type="predicted"/>
<feature type="region of interest" description="Disordered" evidence="1">
    <location>
        <begin position="117"/>
        <end position="166"/>
    </location>
</feature>
<accession>A0A9P4PYG6</accession>
<evidence type="ECO:0000313" key="2">
    <source>
        <dbReference type="EMBL" id="KAF2451166.1"/>
    </source>
</evidence>
<keyword evidence="3" id="KW-1185">Reference proteome</keyword>
<dbReference type="Proteomes" id="UP000799764">
    <property type="component" value="Unassembled WGS sequence"/>
</dbReference>
<comment type="caution">
    <text evidence="2">The sequence shown here is derived from an EMBL/GenBank/DDBJ whole genome shotgun (WGS) entry which is preliminary data.</text>
</comment>
<dbReference type="EMBL" id="MU001492">
    <property type="protein sequence ID" value="KAF2451166.1"/>
    <property type="molecule type" value="Genomic_DNA"/>
</dbReference>
<feature type="compositionally biased region" description="Basic and acidic residues" evidence="1">
    <location>
        <begin position="121"/>
        <end position="160"/>
    </location>
</feature>
<evidence type="ECO:0000313" key="3">
    <source>
        <dbReference type="Proteomes" id="UP000799764"/>
    </source>
</evidence>
<gene>
    <name evidence="2" type="ORF">P171DRAFT_467813</name>
</gene>
<protein>
    <submittedName>
        <fullName evidence="2">Uncharacterized protein</fullName>
    </submittedName>
</protein>